<dbReference type="RefSeq" id="WP_011941706.1">
    <property type="nucleotide sequence ID" value="NC_009484.1"/>
</dbReference>
<dbReference type="EMBL" id="CP000697">
    <property type="protein sequence ID" value="ABQ29923.1"/>
    <property type="molecule type" value="Genomic_DNA"/>
</dbReference>
<proteinExistence type="predicted"/>
<accession>A5FWE1</accession>
<evidence type="ECO:0000313" key="1">
    <source>
        <dbReference type="EMBL" id="ABQ29923.1"/>
    </source>
</evidence>
<dbReference type="Proteomes" id="UP000000245">
    <property type="component" value="Chromosome"/>
</dbReference>
<sequence length="138" mass="15762">MTLEAGIVPISATERIGPGLTEAAFRASPRGAGAREFVRNDPHRSYLLKPVSFEGRDWIAVVYFTDGRLMRASLSRITDRTWLTVDPEYEQQWTAALKAEMETRLQRPLPATFPWGEIDVEYDQRSISGYLIFSYFGR</sequence>
<dbReference type="AlphaFoldDB" id="A5FWE1"/>
<gene>
    <name evidence="1" type="ordered locus">Acry_0702</name>
</gene>
<dbReference type="HOGENOM" id="CLU_1850822_0_0_5"/>
<protein>
    <submittedName>
        <fullName evidence="1">Uncharacterized protein</fullName>
    </submittedName>
</protein>
<dbReference type="KEGG" id="acr:Acry_0702"/>
<reference evidence="1 2" key="1">
    <citation type="submission" date="2007-05" db="EMBL/GenBank/DDBJ databases">
        <title>Complete sequence of chromosome of Acidiphilium cryptum JF-5.</title>
        <authorList>
            <consortium name="US DOE Joint Genome Institute"/>
            <person name="Copeland A."/>
            <person name="Lucas S."/>
            <person name="Lapidus A."/>
            <person name="Barry K."/>
            <person name="Detter J.C."/>
            <person name="Glavina del Rio T."/>
            <person name="Hammon N."/>
            <person name="Israni S."/>
            <person name="Dalin E."/>
            <person name="Tice H."/>
            <person name="Pitluck S."/>
            <person name="Sims D."/>
            <person name="Brettin T."/>
            <person name="Bruce D."/>
            <person name="Han C."/>
            <person name="Schmutz J."/>
            <person name="Larimer F."/>
            <person name="Land M."/>
            <person name="Hauser L."/>
            <person name="Kyrpides N."/>
            <person name="Kim E."/>
            <person name="Magnuson T."/>
            <person name="Richardson P."/>
        </authorList>
    </citation>
    <scope>NUCLEOTIDE SEQUENCE [LARGE SCALE GENOMIC DNA]</scope>
    <source>
        <strain evidence="1 2">JF-5</strain>
    </source>
</reference>
<organism evidence="1 2">
    <name type="scientific">Acidiphilium cryptum (strain JF-5)</name>
    <dbReference type="NCBI Taxonomy" id="349163"/>
    <lineage>
        <taxon>Bacteria</taxon>
        <taxon>Pseudomonadati</taxon>
        <taxon>Pseudomonadota</taxon>
        <taxon>Alphaproteobacteria</taxon>
        <taxon>Acetobacterales</taxon>
        <taxon>Acidocellaceae</taxon>
        <taxon>Acidiphilium</taxon>
    </lineage>
</organism>
<keyword evidence="2" id="KW-1185">Reference proteome</keyword>
<name>A5FWE1_ACICJ</name>
<evidence type="ECO:0000313" key="2">
    <source>
        <dbReference type="Proteomes" id="UP000000245"/>
    </source>
</evidence>